<comment type="caution">
    <text evidence="2">The sequence shown here is derived from an EMBL/GenBank/DDBJ whole genome shotgun (WGS) entry which is preliminary data.</text>
</comment>
<protein>
    <submittedName>
        <fullName evidence="2">Uncharacterized protein</fullName>
    </submittedName>
</protein>
<name>A0A644V6Z3_9ZZZZ</name>
<evidence type="ECO:0000256" key="1">
    <source>
        <dbReference type="SAM" id="Phobius"/>
    </source>
</evidence>
<dbReference type="AlphaFoldDB" id="A0A644V6Z3"/>
<evidence type="ECO:0000313" key="2">
    <source>
        <dbReference type="EMBL" id="MPL87104.1"/>
    </source>
</evidence>
<proteinExistence type="predicted"/>
<keyword evidence="1" id="KW-1133">Transmembrane helix</keyword>
<reference evidence="2" key="1">
    <citation type="submission" date="2019-08" db="EMBL/GenBank/DDBJ databases">
        <authorList>
            <person name="Kucharzyk K."/>
            <person name="Murdoch R.W."/>
            <person name="Higgins S."/>
            <person name="Loffler F."/>
        </authorList>
    </citation>
    <scope>NUCLEOTIDE SEQUENCE</scope>
</reference>
<gene>
    <name evidence="2" type="ORF">SDC9_33098</name>
</gene>
<accession>A0A644V6Z3</accession>
<sequence>MITAITVIIYLALCVWIGRMVSFKHGPVHMAVMSLVSLLFTPIVTLIIWAVYYRRYWFGSMDYYWYRRGLTKYRHLNI</sequence>
<organism evidence="2">
    <name type="scientific">bioreactor metagenome</name>
    <dbReference type="NCBI Taxonomy" id="1076179"/>
    <lineage>
        <taxon>unclassified sequences</taxon>
        <taxon>metagenomes</taxon>
        <taxon>ecological metagenomes</taxon>
    </lineage>
</organism>
<feature type="transmembrane region" description="Helical" evidence="1">
    <location>
        <begin position="30"/>
        <end position="52"/>
    </location>
</feature>
<dbReference type="EMBL" id="VSSQ01000233">
    <property type="protein sequence ID" value="MPL87104.1"/>
    <property type="molecule type" value="Genomic_DNA"/>
</dbReference>
<keyword evidence="1" id="KW-0812">Transmembrane</keyword>
<keyword evidence="1" id="KW-0472">Membrane</keyword>